<organism evidence="1 2">
    <name type="scientific">Armillaria gallica</name>
    <name type="common">Bulbous honey fungus</name>
    <name type="synonym">Armillaria bulbosa</name>
    <dbReference type="NCBI Taxonomy" id="47427"/>
    <lineage>
        <taxon>Eukaryota</taxon>
        <taxon>Fungi</taxon>
        <taxon>Dikarya</taxon>
        <taxon>Basidiomycota</taxon>
        <taxon>Agaricomycotina</taxon>
        <taxon>Agaricomycetes</taxon>
        <taxon>Agaricomycetidae</taxon>
        <taxon>Agaricales</taxon>
        <taxon>Marasmiineae</taxon>
        <taxon>Physalacriaceae</taxon>
        <taxon>Armillaria</taxon>
    </lineage>
</organism>
<accession>A0A2H3CDV9</accession>
<sequence>MEENHVLKASLIINQGQVSPTLKHAHFTSAKSLVSTNSLLNRPSALHSHSTLRITLPSTKHSLSTPALGDVPPHIPSPSHTRAQALCTVPSPRTLLPLLPACRLRTHALRPYLCQSHQF</sequence>
<evidence type="ECO:0000313" key="1">
    <source>
        <dbReference type="EMBL" id="PBK81269.1"/>
    </source>
</evidence>
<dbReference type="AlphaFoldDB" id="A0A2H3CDV9"/>
<name>A0A2H3CDV9_ARMGA</name>
<reference evidence="2" key="1">
    <citation type="journal article" date="2017" name="Nat. Ecol. Evol.">
        <title>Genome expansion and lineage-specific genetic innovations in the forest pathogenic fungi Armillaria.</title>
        <authorList>
            <person name="Sipos G."/>
            <person name="Prasanna A.N."/>
            <person name="Walter M.C."/>
            <person name="O'Connor E."/>
            <person name="Balint B."/>
            <person name="Krizsan K."/>
            <person name="Kiss B."/>
            <person name="Hess J."/>
            <person name="Varga T."/>
            <person name="Slot J."/>
            <person name="Riley R."/>
            <person name="Boka B."/>
            <person name="Rigling D."/>
            <person name="Barry K."/>
            <person name="Lee J."/>
            <person name="Mihaltcheva S."/>
            <person name="LaButti K."/>
            <person name="Lipzen A."/>
            <person name="Waldron R."/>
            <person name="Moloney N.M."/>
            <person name="Sperisen C."/>
            <person name="Kredics L."/>
            <person name="Vagvoelgyi C."/>
            <person name="Patrignani A."/>
            <person name="Fitzpatrick D."/>
            <person name="Nagy I."/>
            <person name="Doyle S."/>
            <person name="Anderson J.B."/>
            <person name="Grigoriev I.V."/>
            <person name="Gueldener U."/>
            <person name="Muensterkoetter M."/>
            <person name="Nagy L.G."/>
        </authorList>
    </citation>
    <scope>NUCLEOTIDE SEQUENCE [LARGE SCALE GENOMIC DNA]</scope>
    <source>
        <strain evidence="2">Ar21-2</strain>
    </source>
</reference>
<gene>
    <name evidence="1" type="ORF">ARMGADRAFT_1020404</name>
</gene>
<dbReference type="Proteomes" id="UP000217790">
    <property type="component" value="Unassembled WGS sequence"/>
</dbReference>
<protein>
    <submittedName>
        <fullName evidence="1">Uncharacterized protein</fullName>
    </submittedName>
</protein>
<feature type="non-terminal residue" evidence="1">
    <location>
        <position position="119"/>
    </location>
</feature>
<proteinExistence type="predicted"/>
<evidence type="ECO:0000313" key="2">
    <source>
        <dbReference type="Proteomes" id="UP000217790"/>
    </source>
</evidence>
<dbReference type="EMBL" id="KZ293732">
    <property type="protein sequence ID" value="PBK81269.1"/>
    <property type="molecule type" value="Genomic_DNA"/>
</dbReference>
<dbReference type="InParanoid" id="A0A2H3CDV9"/>
<keyword evidence="2" id="KW-1185">Reference proteome</keyword>